<gene>
    <name evidence="1" type="ORF">BECKLPF1236B_GA0070989_12043</name>
</gene>
<name>A0A450WT78_9GAMM</name>
<proteinExistence type="predicted"/>
<protein>
    <submittedName>
        <fullName evidence="1">YgiT-type zinc finger domain-containing protein</fullName>
    </submittedName>
</protein>
<dbReference type="Gene3D" id="3.10.20.860">
    <property type="match status" value="1"/>
</dbReference>
<dbReference type="InterPro" id="IPR022453">
    <property type="entry name" value="Znf_MqsA-type"/>
</dbReference>
<accession>A0A450WT78</accession>
<dbReference type="AlphaFoldDB" id="A0A450WT78"/>
<organism evidence="1">
    <name type="scientific">Candidatus Kentrum sp. LPFa</name>
    <dbReference type="NCBI Taxonomy" id="2126335"/>
    <lineage>
        <taxon>Bacteria</taxon>
        <taxon>Pseudomonadati</taxon>
        <taxon>Pseudomonadota</taxon>
        <taxon>Gammaproteobacteria</taxon>
        <taxon>Candidatus Kentrum</taxon>
    </lineage>
</organism>
<dbReference type="NCBIfam" id="TIGR03831">
    <property type="entry name" value="YgiT_finger"/>
    <property type="match status" value="1"/>
</dbReference>
<evidence type="ECO:0000313" key="1">
    <source>
        <dbReference type="EMBL" id="VFK20255.1"/>
    </source>
</evidence>
<sequence>MFPCEICGGVEFHHEKVEEVFHVDMRYILVEHIPASVCVRCGEKTFDAETAEGIRRYLHGEGKPQRRSVEMEVFAY</sequence>
<dbReference type="EMBL" id="CAADFK010000204">
    <property type="protein sequence ID" value="VFK20255.1"/>
    <property type="molecule type" value="Genomic_DNA"/>
</dbReference>
<reference evidence="1" key="1">
    <citation type="submission" date="2019-02" db="EMBL/GenBank/DDBJ databases">
        <authorList>
            <person name="Gruber-Vodicka R. H."/>
            <person name="Seah K. B. B."/>
        </authorList>
    </citation>
    <scope>NUCLEOTIDE SEQUENCE</scope>
    <source>
        <strain evidence="1">BECK_S313</strain>
    </source>
</reference>